<name>A0A0B6ZLD8_9EUPU</name>
<dbReference type="EMBL" id="HACG01021821">
    <property type="protein sequence ID" value="CEK68686.1"/>
    <property type="molecule type" value="Transcribed_RNA"/>
</dbReference>
<proteinExistence type="predicted"/>
<sequence length="152" mass="17130">SIGGSESNSRNSQNQIQQQYYYPHQSLPTEYLAYGSQHVSHPNYQAEFPIQSTYVKGSSPSGSKGNHPSSREGVVQQMETFKRQGPRLSPNEMNSQRNHFDSDIQGIEEVRSHLHRMLHLGAEAPVQGQSGHEHIDTSADQLLHEQPLNRQL</sequence>
<feature type="non-terminal residue" evidence="2">
    <location>
        <position position="1"/>
    </location>
</feature>
<feature type="region of interest" description="Disordered" evidence="1">
    <location>
        <begin position="50"/>
        <end position="75"/>
    </location>
</feature>
<evidence type="ECO:0000256" key="1">
    <source>
        <dbReference type="SAM" id="MobiDB-lite"/>
    </source>
</evidence>
<evidence type="ECO:0000313" key="2">
    <source>
        <dbReference type="EMBL" id="CEK68686.1"/>
    </source>
</evidence>
<feature type="non-terminal residue" evidence="2">
    <location>
        <position position="152"/>
    </location>
</feature>
<accession>A0A0B6ZLD8</accession>
<feature type="region of interest" description="Disordered" evidence="1">
    <location>
        <begin position="1"/>
        <end position="22"/>
    </location>
</feature>
<organism evidence="2">
    <name type="scientific">Arion vulgaris</name>
    <dbReference type="NCBI Taxonomy" id="1028688"/>
    <lineage>
        <taxon>Eukaryota</taxon>
        <taxon>Metazoa</taxon>
        <taxon>Spiralia</taxon>
        <taxon>Lophotrochozoa</taxon>
        <taxon>Mollusca</taxon>
        <taxon>Gastropoda</taxon>
        <taxon>Heterobranchia</taxon>
        <taxon>Euthyneura</taxon>
        <taxon>Panpulmonata</taxon>
        <taxon>Eupulmonata</taxon>
        <taxon>Stylommatophora</taxon>
        <taxon>Helicina</taxon>
        <taxon>Arionoidea</taxon>
        <taxon>Arionidae</taxon>
        <taxon>Arion</taxon>
    </lineage>
</organism>
<gene>
    <name evidence="2" type="primary">ORF67261</name>
</gene>
<reference evidence="2" key="1">
    <citation type="submission" date="2014-12" db="EMBL/GenBank/DDBJ databases">
        <title>Insight into the proteome of Arion vulgaris.</title>
        <authorList>
            <person name="Aradska J."/>
            <person name="Bulat T."/>
            <person name="Smidak R."/>
            <person name="Sarate P."/>
            <person name="Gangsoo J."/>
            <person name="Sialana F."/>
            <person name="Bilban M."/>
            <person name="Lubec G."/>
        </authorList>
    </citation>
    <scope>NUCLEOTIDE SEQUENCE</scope>
    <source>
        <tissue evidence="2">Skin</tissue>
    </source>
</reference>
<feature type="compositionally biased region" description="Polar residues" evidence="1">
    <location>
        <begin position="50"/>
        <end position="68"/>
    </location>
</feature>
<dbReference type="AlphaFoldDB" id="A0A0B6ZLD8"/>
<protein>
    <submittedName>
        <fullName evidence="2">Uncharacterized protein</fullName>
    </submittedName>
</protein>